<proteinExistence type="predicted"/>
<dbReference type="AlphaFoldDB" id="A0A4Y2EPH9"/>
<protein>
    <submittedName>
        <fullName evidence="1">Uncharacterized protein</fullName>
    </submittedName>
</protein>
<dbReference type="EMBL" id="BGPR01000645">
    <property type="protein sequence ID" value="GBM29815.1"/>
    <property type="molecule type" value="Genomic_DNA"/>
</dbReference>
<keyword evidence="2" id="KW-1185">Reference proteome</keyword>
<evidence type="ECO:0000313" key="2">
    <source>
        <dbReference type="Proteomes" id="UP000499080"/>
    </source>
</evidence>
<sequence>MCKISNKLPEKSSYVLDGRDLLHRVHWPSPATYGDVCNAYLDYVNRNYGTNAIVVFDGYEATAARQNSLRVYIQVQAGRITSSQLKTGAGLSNRDVRNVMSCPLYPRRKTFCVSFVVYAKETAPEIMSASEVR</sequence>
<reference evidence="1 2" key="1">
    <citation type="journal article" date="2019" name="Sci. Rep.">
        <title>Orb-weaving spider Araneus ventricosus genome elucidates the spidroin gene catalogue.</title>
        <authorList>
            <person name="Kono N."/>
            <person name="Nakamura H."/>
            <person name="Ohtoshi R."/>
            <person name="Moran D.A.P."/>
            <person name="Shinohara A."/>
            <person name="Yoshida Y."/>
            <person name="Fujiwara M."/>
            <person name="Mori M."/>
            <person name="Tomita M."/>
            <person name="Arakawa K."/>
        </authorList>
    </citation>
    <scope>NUCLEOTIDE SEQUENCE [LARGE SCALE GENOMIC DNA]</scope>
</reference>
<dbReference type="Proteomes" id="UP000499080">
    <property type="component" value="Unassembled WGS sequence"/>
</dbReference>
<organism evidence="1 2">
    <name type="scientific">Araneus ventricosus</name>
    <name type="common">Orbweaver spider</name>
    <name type="synonym">Epeira ventricosa</name>
    <dbReference type="NCBI Taxonomy" id="182803"/>
    <lineage>
        <taxon>Eukaryota</taxon>
        <taxon>Metazoa</taxon>
        <taxon>Ecdysozoa</taxon>
        <taxon>Arthropoda</taxon>
        <taxon>Chelicerata</taxon>
        <taxon>Arachnida</taxon>
        <taxon>Araneae</taxon>
        <taxon>Araneomorphae</taxon>
        <taxon>Entelegynae</taxon>
        <taxon>Araneoidea</taxon>
        <taxon>Araneidae</taxon>
        <taxon>Araneus</taxon>
    </lineage>
</organism>
<evidence type="ECO:0000313" key="1">
    <source>
        <dbReference type="EMBL" id="GBM29815.1"/>
    </source>
</evidence>
<accession>A0A4Y2EPH9</accession>
<name>A0A4Y2EPH9_ARAVE</name>
<comment type="caution">
    <text evidence="1">The sequence shown here is derived from an EMBL/GenBank/DDBJ whole genome shotgun (WGS) entry which is preliminary data.</text>
</comment>
<gene>
    <name evidence="1" type="ORF">AVEN_48267_1</name>
</gene>